<dbReference type="VEuPathDB" id="FungiDB:H310_01582"/>
<gene>
    <name evidence="2" type="ORF">DYB32_000392</name>
</gene>
<name>A0A3R6Z618_9STRA</name>
<sequence length="509" mass="55887">MAAAPPIVPPLVENALRDAIASFPKDLQDSLTEKFTAYYANPETVHVEQVVQKRMTDAHAQRLLFAPTKDHAAFYITSNPDFDWFQPPTCPEAKSLHGKMLLLANSTDFIRALVSNKDIAAMSLYALQILAFYMSWVRKLYSKGELRLSSALLDTISDWKTTAASDEERELATNVFDDFNRWPAVDAPATDKPLTNALPVFEGVEYPKETLYLKQARDALVASDYDQTVSFTTAFLRDTHDAASADRVQALGLRGLDLMLDKATILAQHLNLFRPALAALELDDDTCLSADEVAVLGAKRIHVKSLWSAYEALHGQKHAKEQSIFDAILHRRGLHATELSPSLVPSPTMHRSKPSASDNQESHDDHRLKDNVDKSAPPTADDSSNQATNNDTNSGPLPCASTTRLRQVSSVASKNKATPSHAGGSKQSWMTPVARKLLKSKHDPHMMASLLESMSAQDIAAAVSTILNPDILRGLLQGAGLVDPKHAHEVSARCHSLLMATRICLRSRC</sequence>
<feature type="compositionally biased region" description="Basic and acidic residues" evidence="1">
    <location>
        <begin position="360"/>
        <end position="373"/>
    </location>
</feature>
<evidence type="ECO:0000256" key="1">
    <source>
        <dbReference type="SAM" id="MobiDB-lite"/>
    </source>
</evidence>
<reference evidence="2 3" key="1">
    <citation type="submission" date="2018-08" db="EMBL/GenBank/DDBJ databases">
        <title>Aphanomyces genome sequencing and annotation.</title>
        <authorList>
            <person name="Minardi D."/>
            <person name="Oidtmann B."/>
            <person name="Van Der Giezen M."/>
            <person name="Studholme D.J."/>
        </authorList>
    </citation>
    <scope>NUCLEOTIDE SEQUENCE [LARGE SCALE GENOMIC DNA]</scope>
    <source>
        <strain evidence="2 3">NJM0002</strain>
    </source>
</reference>
<evidence type="ECO:0000313" key="3">
    <source>
        <dbReference type="Proteomes" id="UP000285060"/>
    </source>
</evidence>
<accession>A0A3R6Z618</accession>
<dbReference type="Proteomes" id="UP000285060">
    <property type="component" value="Unassembled WGS sequence"/>
</dbReference>
<comment type="caution">
    <text evidence="2">The sequence shown here is derived from an EMBL/GenBank/DDBJ whole genome shotgun (WGS) entry which is preliminary data.</text>
</comment>
<dbReference type="AlphaFoldDB" id="A0A3R6Z618"/>
<keyword evidence="3" id="KW-1185">Reference proteome</keyword>
<organism evidence="2 3">
    <name type="scientific">Aphanomyces invadans</name>
    <dbReference type="NCBI Taxonomy" id="157072"/>
    <lineage>
        <taxon>Eukaryota</taxon>
        <taxon>Sar</taxon>
        <taxon>Stramenopiles</taxon>
        <taxon>Oomycota</taxon>
        <taxon>Saprolegniomycetes</taxon>
        <taxon>Saprolegniales</taxon>
        <taxon>Verrucalvaceae</taxon>
        <taxon>Aphanomyces</taxon>
    </lineage>
</organism>
<evidence type="ECO:0000313" key="2">
    <source>
        <dbReference type="EMBL" id="RHY35138.1"/>
    </source>
</evidence>
<proteinExistence type="predicted"/>
<feature type="compositionally biased region" description="Polar residues" evidence="1">
    <location>
        <begin position="381"/>
        <end position="418"/>
    </location>
</feature>
<protein>
    <submittedName>
        <fullName evidence="2">Uncharacterized protein</fullName>
    </submittedName>
</protein>
<feature type="region of interest" description="Disordered" evidence="1">
    <location>
        <begin position="338"/>
        <end position="431"/>
    </location>
</feature>
<dbReference type="EMBL" id="QUSY01000008">
    <property type="protein sequence ID" value="RHY35138.1"/>
    <property type="molecule type" value="Genomic_DNA"/>
</dbReference>